<comment type="caution">
    <text evidence="1">The sequence shown here is derived from an EMBL/GenBank/DDBJ whole genome shotgun (WGS) entry which is preliminary data.</text>
</comment>
<accession>A0ACB0JH01</accession>
<name>A0ACB0JH01_TRIPR</name>
<dbReference type="Proteomes" id="UP001177021">
    <property type="component" value="Unassembled WGS sequence"/>
</dbReference>
<protein>
    <submittedName>
        <fullName evidence="1">Uncharacterized protein</fullName>
    </submittedName>
</protein>
<dbReference type="EMBL" id="CASHSV030000034">
    <property type="protein sequence ID" value="CAJ2643552.1"/>
    <property type="molecule type" value="Genomic_DNA"/>
</dbReference>
<evidence type="ECO:0000313" key="2">
    <source>
        <dbReference type="Proteomes" id="UP001177021"/>
    </source>
</evidence>
<keyword evidence="2" id="KW-1185">Reference proteome</keyword>
<reference evidence="1" key="1">
    <citation type="submission" date="2023-10" db="EMBL/GenBank/DDBJ databases">
        <authorList>
            <person name="Rodriguez Cubillos JULIANA M."/>
            <person name="De Vega J."/>
        </authorList>
    </citation>
    <scope>NUCLEOTIDE SEQUENCE</scope>
</reference>
<evidence type="ECO:0000313" key="1">
    <source>
        <dbReference type="EMBL" id="CAJ2643552.1"/>
    </source>
</evidence>
<proteinExistence type="predicted"/>
<gene>
    <name evidence="1" type="ORF">MILVUS5_LOCUS12758</name>
</gene>
<sequence length="97" mass="11078">MMFGITVLVKGHVEVAAYVMLFWLLSTVQSYMKALSTLGFWPWQQVIPVCLNNLFLLERIVVLPIPGFLGFIFSELVFVTSILYILCNNNTDICPLY</sequence>
<organism evidence="1 2">
    <name type="scientific">Trifolium pratense</name>
    <name type="common">Red clover</name>
    <dbReference type="NCBI Taxonomy" id="57577"/>
    <lineage>
        <taxon>Eukaryota</taxon>
        <taxon>Viridiplantae</taxon>
        <taxon>Streptophyta</taxon>
        <taxon>Embryophyta</taxon>
        <taxon>Tracheophyta</taxon>
        <taxon>Spermatophyta</taxon>
        <taxon>Magnoliopsida</taxon>
        <taxon>eudicotyledons</taxon>
        <taxon>Gunneridae</taxon>
        <taxon>Pentapetalae</taxon>
        <taxon>rosids</taxon>
        <taxon>fabids</taxon>
        <taxon>Fabales</taxon>
        <taxon>Fabaceae</taxon>
        <taxon>Papilionoideae</taxon>
        <taxon>50 kb inversion clade</taxon>
        <taxon>NPAAA clade</taxon>
        <taxon>Hologalegina</taxon>
        <taxon>IRL clade</taxon>
        <taxon>Trifolieae</taxon>
        <taxon>Trifolium</taxon>
    </lineage>
</organism>